<accession>A0ABN9YJX5</accession>
<comment type="caution">
    <text evidence="1">The sequence shown here is derived from an EMBL/GenBank/DDBJ whole genome shotgun (WGS) entry which is preliminary data.</text>
</comment>
<protein>
    <recommendedName>
        <fullName evidence="3">Altered inheritance of mitochondria protein 24, mitochondrial</fullName>
    </recommendedName>
</protein>
<evidence type="ECO:0000313" key="1">
    <source>
        <dbReference type="EMBL" id="CAK0912191.1"/>
    </source>
</evidence>
<organism evidence="1 2">
    <name type="scientific">Prorocentrum cordatum</name>
    <dbReference type="NCBI Taxonomy" id="2364126"/>
    <lineage>
        <taxon>Eukaryota</taxon>
        <taxon>Sar</taxon>
        <taxon>Alveolata</taxon>
        <taxon>Dinophyceae</taxon>
        <taxon>Prorocentrales</taxon>
        <taxon>Prorocentraceae</taxon>
        <taxon>Prorocentrum</taxon>
    </lineage>
</organism>
<keyword evidence="2" id="KW-1185">Reference proteome</keyword>
<proteinExistence type="predicted"/>
<dbReference type="Proteomes" id="UP001189429">
    <property type="component" value="Unassembled WGS sequence"/>
</dbReference>
<sequence length="129" mass="12933">MLEAAAGQGPALGAHPPLADASVGGDVQAEAAAGDLHAHEQFVGQRSAANVMLTLRFAIASNKKVAVLKDCYVAAEVVSYVHPGTVFSVGGAKIDVSDGRSCLGLTDGRHWLGTHAFGEGPVQAGGDGG</sequence>
<dbReference type="EMBL" id="CAUYUJ010022714">
    <property type="protein sequence ID" value="CAK0912191.1"/>
    <property type="molecule type" value="Genomic_DNA"/>
</dbReference>
<evidence type="ECO:0000313" key="2">
    <source>
        <dbReference type="Proteomes" id="UP001189429"/>
    </source>
</evidence>
<reference evidence="1" key="1">
    <citation type="submission" date="2023-10" db="EMBL/GenBank/DDBJ databases">
        <authorList>
            <person name="Chen Y."/>
            <person name="Shah S."/>
            <person name="Dougan E. K."/>
            <person name="Thang M."/>
            <person name="Chan C."/>
        </authorList>
    </citation>
    <scope>NUCLEOTIDE SEQUENCE [LARGE SCALE GENOMIC DNA]</scope>
</reference>
<name>A0ABN9YJX5_9DINO</name>
<gene>
    <name evidence="1" type="ORF">PCOR1329_LOCUS85806</name>
</gene>
<evidence type="ECO:0008006" key="3">
    <source>
        <dbReference type="Google" id="ProtNLM"/>
    </source>
</evidence>